<sequence length="1041" mass="110909">MNGAPIMSISRRLLLKTSAAGGALAAFAGGFSDTGRKLVKGAWAGDKPDHAISGNAPAPEFRVDPATGDLTPTPGQIVANVACLGCTTLCGVRVRVDVEKNKVLRVAGNPYSPLSTDPFLPYGTPIRESFKSLSRLDEKGLKGRSTACGRGNAALEMLTSPFRVATPMKRVGPRGSGRWEPIAFDRLVEEIAEGGDLFGEGPVPGLRSLRDLKTPIDPAAPELGPRVNQVALLSSVNDGREPFVRRFFNQALGTINFVGHGSYCGGAYRSGSGAVFGDAKKMPHAKPDLQNAEFVLFIGTAPSNAGNPFKRQAMLLAKGRTDGVLNYVVVDPVLTNADNRAAAERSNWIPIRPGTDGALVMGIMRWMFENGRIDANYLSQPNGKAAEAAGEAGWCNATHLVIQQAGHPRDGRMLRASDLGWVTLDEKERYGAKDAFVVLDPAGTPVAHDALTGPAMLFHGGTVATPAGDVAVKTSLTLLREQAMRLDLAGYADACGIPADVIAGLAREFTSHGKKAAANTHGGMMAGNGFYNAFGVVTLNTLIGNLNWKGGTIFGGGRFPDEQDGPRYKLASFPGQVKPSGTAISRPVPYEKSSEFKAKKEAGKPYPAKAPWYPNAPQLTTEYLTSGVVDGYPYPLKALFLWNSNPVYGIPGVRAQVEAKLRDPKALPLIVAIDPFINETTAFADYIIPDTVLYETWGWASPWAGVPTKTSTARWPVVTPRTEPLPEGRHVQMETFLIALAKRLGLPGFGPDAIADMDGNTHPLERAEDWYLRGGANIAWLGKQPVPDATDEDIALSGVARVLPALQSVLKEEEWRKVAFILARGGRYQNQAEGFEGDRATHRFKDGLLVYNEAVGAAKSSVTGKRWTGTAAWTPPAFADGTPMRQVHTAEDWPFQLISSKSVLVSAYTIAASRLRHLHPENPVGINAEDARRLGIATGDRIRIATPGGSELATAIVRHGVMPGVLAVEHGFGHKEFGARPHVIGGRSQPVVPEIGAGVNINDLGLHDPTRPGASVWVDPIAGTAVRQGLPAKLERVAAAA</sequence>
<evidence type="ECO:0000256" key="6">
    <source>
        <dbReference type="ARBA" id="ARBA00022729"/>
    </source>
</evidence>
<keyword evidence="4" id="KW-0500">Molybdenum</keyword>
<protein>
    <submittedName>
        <fullName evidence="12">Molydopterin dinucleotide-binding region</fullName>
    </submittedName>
</protein>
<dbReference type="InterPro" id="IPR037946">
    <property type="entry name" value="MopB_CT_Tetrathionate"/>
</dbReference>
<gene>
    <name evidence="12" type="ORF">AZOBR_p220099</name>
</gene>
<dbReference type="InterPro" id="IPR006311">
    <property type="entry name" value="TAT_signal"/>
</dbReference>
<evidence type="ECO:0000259" key="11">
    <source>
        <dbReference type="PROSITE" id="PS51669"/>
    </source>
</evidence>
<keyword evidence="8" id="KW-0408">Iron</keyword>
<dbReference type="CDD" id="cd02780">
    <property type="entry name" value="MopB_CT_Tetrathionate_Arsenate-R"/>
    <property type="match status" value="1"/>
</dbReference>
<evidence type="ECO:0000256" key="7">
    <source>
        <dbReference type="ARBA" id="ARBA00023002"/>
    </source>
</evidence>
<dbReference type="GO" id="GO:0016491">
    <property type="term" value="F:oxidoreductase activity"/>
    <property type="evidence" value="ECO:0007669"/>
    <property type="project" value="UniProtKB-KW"/>
</dbReference>
<dbReference type="Pfam" id="PF00384">
    <property type="entry name" value="Molybdopterin"/>
    <property type="match status" value="1"/>
</dbReference>
<dbReference type="SUPFAM" id="SSF53706">
    <property type="entry name" value="Formate dehydrogenase/DMSO reductase, domains 1-3"/>
    <property type="match status" value="1"/>
</dbReference>
<proteinExistence type="inferred from homology"/>
<dbReference type="InterPro" id="IPR006656">
    <property type="entry name" value="Mopterin_OxRdtase"/>
</dbReference>
<dbReference type="PANTHER" id="PTHR43742:SF9">
    <property type="entry name" value="TETRATHIONATE REDUCTASE SUBUNIT A"/>
    <property type="match status" value="1"/>
</dbReference>
<keyword evidence="7" id="KW-0560">Oxidoreductase</keyword>
<dbReference type="PANTHER" id="PTHR43742">
    <property type="entry name" value="TRIMETHYLAMINE-N-OXIDE REDUCTASE"/>
    <property type="match status" value="1"/>
</dbReference>
<organism evidence="12 13">
    <name type="scientific">Azospirillum baldaniorum</name>
    <dbReference type="NCBI Taxonomy" id="1064539"/>
    <lineage>
        <taxon>Bacteria</taxon>
        <taxon>Pseudomonadati</taxon>
        <taxon>Pseudomonadota</taxon>
        <taxon>Alphaproteobacteria</taxon>
        <taxon>Rhodospirillales</taxon>
        <taxon>Azospirillaceae</taxon>
        <taxon>Azospirillum</taxon>
    </lineage>
</organism>
<comment type="similarity">
    <text evidence="2">Belongs to the prokaryotic molybdopterin-containing oxidoreductase family.</text>
</comment>
<dbReference type="Gene3D" id="2.40.40.20">
    <property type="match status" value="1"/>
</dbReference>
<dbReference type="Gene3D" id="3.40.228.10">
    <property type="entry name" value="Dimethylsulfoxide Reductase, domain 2"/>
    <property type="match status" value="1"/>
</dbReference>
<keyword evidence="12" id="KW-0614">Plasmid</keyword>
<dbReference type="EMBL" id="HE577329">
    <property type="protein sequence ID" value="CCD01636.1"/>
    <property type="molecule type" value="Genomic_DNA"/>
</dbReference>
<evidence type="ECO:0000256" key="9">
    <source>
        <dbReference type="ARBA" id="ARBA00023014"/>
    </source>
</evidence>
<dbReference type="Gene3D" id="3.30.200.210">
    <property type="match status" value="1"/>
</dbReference>
<dbReference type="Pfam" id="PF01568">
    <property type="entry name" value="Molydop_binding"/>
    <property type="match status" value="1"/>
</dbReference>
<evidence type="ECO:0000256" key="8">
    <source>
        <dbReference type="ARBA" id="ARBA00023004"/>
    </source>
</evidence>
<dbReference type="InterPro" id="IPR009010">
    <property type="entry name" value="Asp_de-COase-like_dom_sf"/>
</dbReference>
<evidence type="ECO:0000313" key="12">
    <source>
        <dbReference type="EMBL" id="CCD01636.1"/>
    </source>
</evidence>
<dbReference type="InterPro" id="IPR006963">
    <property type="entry name" value="Mopterin_OxRdtase_4Fe-4S_dom"/>
</dbReference>
<comment type="cofactor">
    <cofactor evidence="1">
        <name>Mo-bis(molybdopterin guanine dinucleotide)</name>
        <dbReference type="ChEBI" id="CHEBI:60539"/>
    </cofactor>
</comment>
<geneLocation type="plasmid" evidence="12 13">
    <name>AZOBR_p2</name>
</geneLocation>
<feature type="domain" description="4Fe-4S Mo/W bis-MGD-type" evidence="11">
    <location>
        <begin position="76"/>
        <end position="162"/>
    </location>
</feature>
<keyword evidence="9" id="KW-0411">Iron-sulfur</keyword>
<dbReference type="PROSITE" id="PS51318">
    <property type="entry name" value="TAT"/>
    <property type="match status" value="1"/>
</dbReference>
<dbReference type="CDD" id="cd02758">
    <property type="entry name" value="MopB_Tetrathionate-Ra"/>
    <property type="match status" value="1"/>
</dbReference>
<dbReference type="KEGG" id="abs:AZOBR_p220099"/>
<keyword evidence="5" id="KW-0479">Metal-binding</keyword>
<feature type="chain" id="PRO_5040253589" evidence="10">
    <location>
        <begin position="29"/>
        <end position="1041"/>
    </location>
</feature>
<dbReference type="AlphaFoldDB" id="A0A9P1NQ81"/>
<feature type="signal peptide" evidence="10">
    <location>
        <begin position="1"/>
        <end position="28"/>
    </location>
</feature>
<name>A0A9P1NQ81_9PROT</name>
<dbReference type="SMART" id="SM00926">
    <property type="entry name" value="Molybdop_Fe4S4"/>
    <property type="match status" value="1"/>
</dbReference>
<dbReference type="InterPro" id="IPR041929">
    <property type="entry name" value="Tetrathionate-R_A_N"/>
</dbReference>
<dbReference type="InterPro" id="IPR006657">
    <property type="entry name" value="MoPterin_dinucl-bd_dom"/>
</dbReference>
<evidence type="ECO:0000313" key="13">
    <source>
        <dbReference type="Proteomes" id="UP000007319"/>
    </source>
</evidence>
<evidence type="ECO:0000256" key="10">
    <source>
        <dbReference type="SAM" id="SignalP"/>
    </source>
</evidence>
<accession>A0A9P1NQ81</accession>
<keyword evidence="6 10" id="KW-0732">Signal</keyword>
<evidence type="ECO:0000256" key="5">
    <source>
        <dbReference type="ARBA" id="ARBA00022723"/>
    </source>
</evidence>
<dbReference type="InterPro" id="IPR050612">
    <property type="entry name" value="Prok_Mopterin_Oxidored"/>
</dbReference>
<keyword evidence="13" id="KW-1185">Reference proteome</keyword>
<reference evidence="12 13" key="1">
    <citation type="journal article" date="2011" name="PLoS Genet.">
        <title>Azospirillum genomes reveal transition of bacteria from aquatic to terrestrial environments.</title>
        <authorList>
            <person name="Wisniewski-Dye F."/>
            <person name="Borziak K."/>
            <person name="Khalsa-Moyers G."/>
            <person name="Alexandre G."/>
            <person name="Sukharnikov L.O."/>
            <person name="Wuichet K."/>
            <person name="Hurst G.B."/>
            <person name="McDonald W.H."/>
            <person name="Robertson J.S."/>
            <person name="Barbe V."/>
            <person name="Calteau A."/>
            <person name="Rouy Z."/>
            <person name="Mangenot S."/>
            <person name="Prigent-Combaret C."/>
            <person name="Normand P."/>
            <person name="Boyer M."/>
            <person name="Siguier P."/>
            <person name="Dessaux Y."/>
            <person name="Elmerich C."/>
            <person name="Condemine G."/>
            <person name="Krishnen G."/>
            <person name="Kennedy I."/>
            <person name="Paterson A.H."/>
            <person name="Gonzalez V."/>
            <person name="Mavingui P."/>
            <person name="Zhulin I.B."/>
        </authorList>
    </citation>
    <scope>NUCLEOTIDE SEQUENCE [LARGE SCALE GENOMIC DNA]</scope>
    <source>
        <strain evidence="12 13">Sp245</strain>
    </source>
</reference>
<dbReference type="GO" id="GO:0043546">
    <property type="term" value="F:molybdopterin cofactor binding"/>
    <property type="evidence" value="ECO:0007669"/>
    <property type="project" value="InterPro"/>
</dbReference>
<dbReference type="Proteomes" id="UP000007319">
    <property type="component" value="Plasmid AZOBR_p2"/>
</dbReference>
<evidence type="ECO:0000256" key="4">
    <source>
        <dbReference type="ARBA" id="ARBA00022505"/>
    </source>
</evidence>
<dbReference type="GO" id="GO:0051539">
    <property type="term" value="F:4 iron, 4 sulfur cluster binding"/>
    <property type="evidence" value="ECO:0007669"/>
    <property type="project" value="UniProtKB-KW"/>
</dbReference>
<evidence type="ECO:0000256" key="2">
    <source>
        <dbReference type="ARBA" id="ARBA00010312"/>
    </source>
</evidence>
<dbReference type="GO" id="GO:0046872">
    <property type="term" value="F:metal ion binding"/>
    <property type="evidence" value="ECO:0007669"/>
    <property type="project" value="UniProtKB-KW"/>
</dbReference>
<evidence type="ECO:0000256" key="3">
    <source>
        <dbReference type="ARBA" id="ARBA00022485"/>
    </source>
</evidence>
<keyword evidence="3" id="KW-0004">4Fe-4S</keyword>
<evidence type="ECO:0000256" key="1">
    <source>
        <dbReference type="ARBA" id="ARBA00001942"/>
    </source>
</evidence>
<dbReference type="SUPFAM" id="SSF50692">
    <property type="entry name" value="ADC-like"/>
    <property type="match status" value="1"/>
</dbReference>
<dbReference type="PROSITE" id="PS51669">
    <property type="entry name" value="4FE4S_MOW_BIS_MGD"/>
    <property type="match status" value="1"/>
</dbReference>
<dbReference type="Gene3D" id="3.40.50.740">
    <property type="match status" value="1"/>
</dbReference>